<sequence length="272" mass="29973">MKTNRIALLTIMLMQLLCAAKAQVFTPSNNMVANGDFMSRDPFQRPLHWVIGMGLQTATLSGAERHGANKDDQSLKVSDTSATSNILIRTEKRIADPGTLYKASAWVKTKTGSPAGFKLEFWDQNNIAIGTKIVSVEPAANWQQVTIEQKAPDKTTHVTVAIFTGLVQTGLSFWDDVALTYDDNYNPVIQPGVRELFMDDYRIAQMVDMQRVVNQPVKSNILIKATEPWEGNSTYIYGTVLHNQPQAAVTACGIAPMLKKNILCAMPPAKMG</sequence>
<evidence type="ECO:0000313" key="5">
    <source>
        <dbReference type="Proteomes" id="UP000632774"/>
    </source>
</evidence>
<evidence type="ECO:0000256" key="1">
    <source>
        <dbReference type="ARBA" id="ARBA00022801"/>
    </source>
</evidence>
<feature type="domain" description="CBM-cenC" evidence="3">
    <location>
        <begin position="30"/>
        <end position="165"/>
    </location>
</feature>
<keyword evidence="2" id="KW-0732">Signal</keyword>
<accession>A0ABR9XFF5</accession>
<proteinExistence type="predicted"/>
<comment type="caution">
    <text evidence="4">The sequence shown here is derived from an EMBL/GenBank/DDBJ whole genome shotgun (WGS) entry which is preliminary data.</text>
</comment>
<evidence type="ECO:0000259" key="3">
    <source>
        <dbReference type="Pfam" id="PF02018"/>
    </source>
</evidence>
<dbReference type="Pfam" id="PF02018">
    <property type="entry name" value="CBM_4_9"/>
    <property type="match status" value="1"/>
</dbReference>
<organism evidence="4 5">
    <name type="scientific">Mucilaginibacter boryungensis</name>
    <dbReference type="NCBI Taxonomy" id="768480"/>
    <lineage>
        <taxon>Bacteria</taxon>
        <taxon>Pseudomonadati</taxon>
        <taxon>Bacteroidota</taxon>
        <taxon>Sphingobacteriia</taxon>
        <taxon>Sphingobacteriales</taxon>
        <taxon>Sphingobacteriaceae</taxon>
        <taxon>Mucilaginibacter</taxon>
    </lineage>
</organism>
<evidence type="ECO:0000313" key="4">
    <source>
        <dbReference type="EMBL" id="MBE9666128.1"/>
    </source>
</evidence>
<dbReference type="InterPro" id="IPR003305">
    <property type="entry name" value="CenC_carb-bd"/>
</dbReference>
<dbReference type="RefSeq" id="WP_194105504.1">
    <property type="nucleotide sequence ID" value="NZ_JADFFM010000001.1"/>
</dbReference>
<keyword evidence="5" id="KW-1185">Reference proteome</keyword>
<keyword evidence="1" id="KW-0378">Hydrolase</keyword>
<dbReference type="Proteomes" id="UP000632774">
    <property type="component" value="Unassembled WGS sequence"/>
</dbReference>
<reference evidence="4 5" key="1">
    <citation type="submission" date="2020-10" db="EMBL/GenBank/DDBJ databases">
        <title>Mucilaginibacter mali sp. nov., isolated from rhizosphere soil of apple orchard.</title>
        <authorList>
            <person name="Lee J.-S."/>
            <person name="Kim H.S."/>
            <person name="Kim J.-S."/>
        </authorList>
    </citation>
    <scope>NUCLEOTIDE SEQUENCE [LARGE SCALE GENOMIC DNA]</scope>
    <source>
        <strain evidence="4 5">KCTC 23157</strain>
    </source>
</reference>
<evidence type="ECO:0000256" key="2">
    <source>
        <dbReference type="SAM" id="SignalP"/>
    </source>
</evidence>
<feature type="chain" id="PRO_5045598807" description="CBM-cenC domain-containing protein" evidence="2">
    <location>
        <begin position="23"/>
        <end position="272"/>
    </location>
</feature>
<dbReference type="EMBL" id="JADFFM010000001">
    <property type="protein sequence ID" value="MBE9666128.1"/>
    <property type="molecule type" value="Genomic_DNA"/>
</dbReference>
<feature type="signal peptide" evidence="2">
    <location>
        <begin position="1"/>
        <end position="22"/>
    </location>
</feature>
<protein>
    <recommendedName>
        <fullName evidence="3">CBM-cenC domain-containing protein</fullName>
    </recommendedName>
</protein>
<gene>
    <name evidence="4" type="ORF">IRJ18_07125</name>
</gene>
<dbReference type="Gene3D" id="2.60.120.260">
    <property type="entry name" value="Galactose-binding domain-like"/>
    <property type="match status" value="1"/>
</dbReference>
<name>A0ABR9XFF5_9SPHI</name>